<keyword evidence="1" id="KW-0472">Membrane</keyword>
<comment type="caution">
    <text evidence="2">The sequence shown here is derived from an EMBL/GenBank/DDBJ whole genome shotgun (WGS) entry which is preliminary data.</text>
</comment>
<feature type="transmembrane region" description="Helical" evidence="1">
    <location>
        <begin position="206"/>
        <end position="223"/>
    </location>
</feature>
<dbReference type="Proteomes" id="UP000321927">
    <property type="component" value="Unassembled WGS sequence"/>
</dbReference>
<dbReference type="RefSeq" id="WP_086503333.1">
    <property type="nucleotide sequence ID" value="NZ_MSSV01000036.1"/>
</dbReference>
<evidence type="ECO:0000256" key="1">
    <source>
        <dbReference type="SAM" id="Phobius"/>
    </source>
</evidence>
<feature type="transmembrane region" description="Helical" evidence="1">
    <location>
        <begin position="93"/>
        <end position="114"/>
    </location>
</feature>
<keyword evidence="5" id="KW-1185">Reference proteome</keyword>
<evidence type="ECO:0008006" key="6">
    <source>
        <dbReference type="Google" id="ProtNLM"/>
    </source>
</evidence>
<reference evidence="2 4" key="1">
    <citation type="submission" date="2018-06" db="EMBL/GenBank/DDBJ databases">
        <title>Genomic Encyclopedia of Archaeal and Bacterial Type Strains, Phase II (KMG-II): from individual species to whole genera.</title>
        <authorList>
            <person name="Goeker M."/>
        </authorList>
    </citation>
    <scope>NUCLEOTIDE SEQUENCE [LARGE SCALE GENOMIC DNA]</scope>
    <source>
        <strain evidence="2 4">DSM 22686</strain>
    </source>
</reference>
<reference evidence="3 5" key="2">
    <citation type="submission" date="2019-08" db="EMBL/GenBank/DDBJ databases">
        <title>Genome of Algoriphagus ratkowskyi IC026.</title>
        <authorList>
            <person name="Bowman J.P."/>
        </authorList>
    </citation>
    <scope>NUCLEOTIDE SEQUENCE [LARGE SCALE GENOMIC DNA]</scope>
    <source>
        <strain evidence="3 5">IC026</strain>
    </source>
</reference>
<dbReference type="EMBL" id="QKZU01000027">
    <property type="protein sequence ID" value="PZX49784.1"/>
    <property type="molecule type" value="Genomic_DNA"/>
</dbReference>
<dbReference type="AlphaFoldDB" id="A0A2W7QN88"/>
<protein>
    <recommendedName>
        <fullName evidence="6">Dolichyl-phosphate-mannose-protein mannosyltransferase</fullName>
    </recommendedName>
</protein>
<feature type="transmembrane region" description="Helical" evidence="1">
    <location>
        <begin position="298"/>
        <end position="315"/>
    </location>
</feature>
<evidence type="ECO:0000313" key="3">
    <source>
        <dbReference type="EMBL" id="TXD75496.1"/>
    </source>
</evidence>
<dbReference type="EMBL" id="VORV01000025">
    <property type="protein sequence ID" value="TXD75496.1"/>
    <property type="molecule type" value="Genomic_DNA"/>
</dbReference>
<gene>
    <name evidence="3" type="ORF">ESW18_20425</name>
    <name evidence="2" type="ORF">LV84_04176</name>
</gene>
<keyword evidence="1" id="KW-0812">Transmembrane</keyword>
<evidence type="ECO:0000313" key="4">
    <source>
        <dbReference type="Proteomes" id="UP000249115"/>
    </source>
</evidence>
<name>A0A2W7QN88_9BACT</name>
<evidence type="ECO:0000313" key="2">
    <source>
        <dbReference type="EMBL" id="PZX49784.1"/>
    </source>
</evidence>
<feature type="transmembrane region" description="Helical" evidence="1">
    <location>
        <begin position="327"/>
        <end position="344"/>
    </location>
</feature>
<keyword evidence="1" id="KW-1133">Transmembrane helix</keyword>
<sequence length="457" mass="52600">MKPRKIQASHFLLLLILGVCGIYLYFFSFIDFSYSPYYGDEFFYFKNAESFAKSLSFKAPFTYSGFGSRLWGVDAHGPGYPLLYGFIAKLTGWYGPLIPLVNFSFVIGAIVLLVLQKETSLRVKFLQVVLILGSPITLFYSFSFLPELIQIAGGILLFLQFKRYHKSQNRQDFLLLISLIFVLGLIRSTWFFGLVGLMVFPEKINWKLGFGLILLALGISYGVQISVHEQVPNTFSGVGELIQAQKYTEVMNSLFFNVKRNIYFAMTYTEGKFYTVQKIWMLLSVLLALIVFRKDRVTQVGLVIFGVIFLFTMVLYKNYDWVEFRMYSPMVLFINLSMLATGYQKVISKSLVVIGVISFILILPLCEKIINYRVNSEMIAISNSTQEKLLELDQALILIDRQILKDYALDQLPIRNSENRPIRYILPYYEIKMLLPTHHLLEEDGQLKVSPVKILSQ</sequence>
<evidence type="ECO:0000313" key="5">
    <source>
        <dbReference type="Proteomes" id="UP000321927"/>
    </source>
</evidence>
<feature type="transmembrane region" description="Helical" evidence="1">
    <location>
        <begin position="173"/>
        <end position="200"/>
    </location>
</feature>
<accession>A0A2W7QN88</accession>
<organism evidence="2 4">
    <name type="scientific">Algoriphagus ratkowskyi</name>
    <dbReference type="NCBI Taxonomy" id="57028"/>
    <lineage>
        <taxon>Bacteria</taxon>
        <taxon>Pseudomonadati</taxon>
        <taxon>Bacteroidota</taxon>
        <taxon>Cytophagia</taxon>
        <taxon>Cytophagales</taxon>
        <taxon>Cyclobacteriaceae</taxon>
        <taxon>Algoriphagus</taxon>
    </lineage>
</organism>
<feature type="transmembrane region" description="Helical" evidence="1">
    <location>
        <begin position="144"/>
        <end position="161"/>
    </location>
</feature>
<proteinExistence type="predicted"/>
<feature type="transmembrane region" description="Helical" evidence="1">
    <location>
        <begin position="12"/>
        <end position="30"/>
    </location>
</feature>
<dbReference type="Proteomes" id="UP000249115">
    <property type="component" value="Unassembled WGS sequence"/>
</dbReference>
<feature type="transmembrane region" description="Helical" evidence="1">
    <location>
        <begin position="273"/>
        <end position="292"/>
    </location>
</feature>
<feature type="transmembrane region" description="Helical" evidence="1">
    <location>
        <begin position="350"/>
        <end position="370"/>
    </location>
</feature>
<dbReference type="OrthoDB" id="817726at2"/>